<dbReference type="Pfam" id="PF13424">
    <property type="entry name" value="TPR_12"/>
    <property type="match status" value="1"/>
</dbReference>
<proteinExistence type="predicted"/>
<dbReference type="InterPro" id="IPR001387">
    <property type="entry name" value="Cro/C1-type_HTH"/>
</dbReference>
<sequence>MENFDIITQGKIIRKHRKQKGLRLKDLAKRCGISIATLSKVEKGKAQTKIENLEKIFKELDINFDNLTLIDPEEKANNEEIVFDLLIIEQDLDMYNKEQAINDLRKLNLQEDNPHMAVVHYLKGKYLNKKRNWKKANFHFHQAIRLYDENYKKISQTNIKAASYCELSRTFYHQGYLQQALNYVQKGLESFIFKGERNYYYFHLLINQVIYLFKLNNTEEASRILDNMWKKRDEIDGTDVILNMYEMKAIILNKFQLYNEAIKYALKGIEIARVYKMFDRSFELWTTLSTSYSNLGNLHKAEKCLSKALNLKKKINKKHLYTKTYLQLGLVYNKLGNSTEAKNNLELAVKYGKYDKFGCCEAYIALGDWYLIQKVHSEAKNYFHKAFELAEVHNFNIEITLDALSKLIRCCKMTGDSKYKDYTDYYFELQEKSQSGGDFIMNTQINKKYSQPDPPEG</sequence>
<feature type="repeat" description="TPR" evidence="2">
    <location>
        <begin position="322"/>
        <end position="355"/>
    </location>
</feature>
<dbReference type="PANTHER" id="PTHR46797">
    <property type="entry name" value="HTH-TYPE TRANSCRIPTIONAL REGULATOR"/>
    <property type="match status" value="1"/>
</dbReference>
<evidence type="ECO:0000256" key="1">
    <source>
        <dbReference type="ARBA" id="ARBA00023125"/>
    </source>
</evidence>
<dbReference type="Gene3D" id="1.10.260.40">
    <property type="entry name" value="lambda repressor-like DNA-binding domains"/>
    <property type="match status" value="1"/>
</dbReference>
<dbReference type="OrthoDB" id="2987103at2"/>
<feature type="domain" description="HTH cro/C1-type" evidence="3">
    <location>
        <begin position="13"/>
        <end position="67"/>
    </location>
</feature>
<dbReference type="RefSeq" id="WP_113658553.1">
    <property type="nucleotide sequence ID" value="NZ_KZ845665.1"/>
</dbReference>
<organism evidence="4 5">
    <name type="scientific">Thermoflavimicrobium daqui</name>
    <dbReference type="NCBI Taxonomy" id="2137476"/>
    <lineage>
        <taxon>Bacteria</taxon>
        <taxon>Bacillati</taxon>
        <taxon>Bacillota</taxon>
        <taxon>Bacilli</taxon>
        <taxon>Bacillales</taxon>
        <taxon>Thermoactinomycetaceae</taxon>
        <taxon>Thermoflavimicrobium</taxon>
    </lineage>
</organism>
<dbReference type="SUPFAM" id="SSF48452">
    <property type="entry name" value="TPR-like"/>
    <property type="match status" value="2"/>
</dbReference>
<keyword evidence="5" id="KW-1185">Reference proteome</keyword>
<feature type="repeat" description="TPR" evidence="2">
    <location>
        <begin position="282"/>
        <end position="315"/>
    </location>
</feature>
<evidence type="ECO:0000313" key="4">
    <source>
        <dbReference type="EMBL" id="RAL25939.1"/>
    </source>
</evidence>
<dbReference type="PANTHER" id="PTHR46797:SF1">
    <property type="entry name" value="METHYLPHOSPHONATE SYNTHASE"/>
    <property type="match status" value="1"/>
</dbReference>
<dbReference type="Pfam" id="PF01381">
    <property type="entry name" value="HTH_3"/>
    <property type="match status" value="1"/>
</dbReference>
<dbReference type="GO" id="GO:0003700">
    <property type="term" value="F:DNA-binding transcription factor activity"/>
    <property type="evidence" value="ECO:0007669"/>
    <property type="project" value="TreeGrafter"/>
</dbReference>
<dbReference type="GO" id="GO:0003677">
    <property type="term" value="F:DNA binding"/>
    <property type="evidence" value="ECO:0007669"/>
    <property type="project" value="UniProtKB-KW"/>
</dbReference>
<dbReference type="InterPro" id="IPR010982">
    <property type="entry name" value="Lambda_DNA-bd_dom_sf"/>
</dbReference>
<evidence type="ECO:0000256" key="2">
    <source>
        <dbReference type="PROSITE-ProRule" id="PRU00339"/>
    </source>
</evidence>
<reference evidence="4 5" key="1">
    <citation type="submission" date="2018-06" db="EMBL/GenBank/DDBJ databases">
        <title>Thermoflavimicrobium daqus sp. nov., a thermophilic microbe isolated from Moutai-flavour Daqu.</title>
        <authorList>
            <person name="Wang X."/>
            <person name="Zhou H."/>
        </authorList>
    </citation>
    <scope>NUCLEOTIDE SEQUENCE [LARGE SCALE GENOMIC DNA]</scope>
    <source>
        <strain evidence="4 5">FBKL4.011</strain>
    </source>
</reference>
<dbReference type="EMBL" id="QJKK01000003">
    <property type="protein sequence ID" value="RAL25939.1"/>
    <property type="molecule type" value="Genomic_DNA"/>
</dbReference>
<keyword evidence="2" id="KW-0802">TPR repeat</keyword>
<dbReference type="GO" id="GO:0005829">
    <property type="term" value="C:cytosol"/>
    <property type="evidence" value="ECO:0007669"/>
    <property type="project" value="TreeGrafter"/>
</dbReference>
<keyword evidence="1" id="KW-0238">DNA-binding</keyword>
<dbReference type="InterPro" id="IPR019734">
    <property type="entry name" value="TPR_rpt"/>
</dbReference>
<dbReference type="Gene3D" id="1.25.40.10">
    <property type="entry name" value="Tetratricopeptide repeat domain"/>
    <property type="match status" value="2"/>
</dbReference>
<dbReference type="CDD" id="cd00093">
    <property type="entry name" value="HTH_XRE"/>
    <property type="match status" value="1"/>
</dbReference>
<dbReference type="PROSITE" id="PS50005">
    <property type="entry name" value="TPR"/>
    <property type="match status" value="3"/>
</dbReference>
<dbReference type="PROSITE" id="PS50943">
    <property type="entry name" value="HTH_CROC1"/>
    <property type="match status" value="1"/>
</dbReference>
<dbReference type="SMART" id="SM00028">
    <property type="entry name" value="TPR"/>
    <property type="match status" value="6"/>
</dbReference>
<comment type="caution">
    <text evidence="4">The sequence shown here is derived from an EMBL/GenBank/DDBJ whole genome shotgun (WGS) entry which is preliminary data.</text>
</comment>
<accession>A0A364K6K2</accession>
<dbReference type="Proteomes" id="UP000251213">
    <property type="component" value="Unassembled WGS sequence"/>
</dbReference>
<dbReference type="SMART" id="SM00530">
    <property type="entry name" value="HTH_XRE"/>
    <property type="match status" value="1"/>
</dbReference>
<evidence type="ECO:0000313" key="5">
    <source>
        <dbReference type="Proteomes" id="UP000251213"/>
    </source>
</evidence>
<gene>
    <name evidence="4" type="ORF">DL897_07665</name>
</gene>
<dbReference type="InterPro" id="IPR011990">
    <property type="entry name" value="TPR-like_helical_dom_sf"/>
</dbReference>
<protein>
    <recommendedName>
        <fullName evidence="3">HTH cro/C1-type domain-containing protein</fullName>
    </recommendedName>
</protein>
<feature type="repeat" description="TPR" evidence="2">
    <location>
        <begin position="360"/>
        <end position="393"/>
    </location>
</feature>
<dbReference type="SUPFAM" id="SSF47413">
    <property type="entry name" value="lambda repressor-like DNA-binding domains"/>
    <property type="match status" value="1"/>
</dbReference>
<dbReference type="AlphaFoldDB" id="A0A364K6K2"/>
<dbReference type="InterPro" id="IPR050807">
    <property type="entry name" value="TransReg_Diox_bact_type"/>
</dbReference>
<reference evidence="4 5" key="2">
    <citation type="submission" date="2018-06" db="EMBL/GenBank/DDBJ databases">
        <authorList>
            <person name="Zhirakovskaya E."/>
        </authorList>
    </citation>
    <scope>NUCLEOTIDE SEQUENCE [LARGE SCALE GENOMIC DNA]</scope>
    <source>
        <strain evidence="4 5">FBKL4.011</strain>
    </source>
</reference>
<name>A0A364K6K2_9BACL</name>
<evidence type="ECO:0000259" key="3">
    <source>
        <dbReference type="PROSITE" id="PS50943"/>
    </source>
</evidence>